<gene>
    <name evidence="4" type="ORF">C8F04DRAFT_1239148</name>
</gene>
<evidence type="ECO:0000313" key="5">
    <source>
        <dbReference type="Proteomes" id="UP001218188"/>
    </source>
</evidence>
<accession>A0AAD6SGA1</accession>
<dbReference type="SUPFAM" id="SSF54928">
    <property type="entry name" value="RNA-binding domain, RBD"/>
    <property type="match status" value="1"/>
</dbReference>
<dbReference type="CDD" id="cd00590">
    <property type="entry name" value="RRM_SF"/>
    <property type="match status" value="1"/>
</dbReference>
<dbReference type="Pfam" id="PF00076">
    <property type="entry name" value="RRM_1"/>
    <property type="match status" value="1"/>
</dbReference>
<dbReference type="InterPro" id="IPR000504">
    <property type="entry name" value="RRM_dom"/>
</dbReference>
<dbReference type="PROSITE" id="PS50102">
    <property type="entry name" value="RRM"/>
    <property type="match status" value="1"/>
</dbReference>
<name>A0AAD6SGA1_9AGAR</name>
<dbReference type="GO" id="GO:0003723">
    <property type="term" value="F:RNA binding"/>
    <property type="evidence" value="ECO:0007669"/>
    <property type="project" value="UniProtKB-UniRule"/>
</dbReference>
<reference evidence="4" key="1">
    <citation type="submission" date="2023-03" db="EMBL/GenBank/DDBJ databases">
        <title>Massive genome expansion in bonnet fungi (Mycena s.s.) driven by repeated elements and novel gene families across ecological guilds.</title>
        <authorList>
            <consortium name="Lawrence Berkeley National Laboratory"/>
            <person name="Harder C.B."/>
            <person name="Miyauchi S."/>
            <person name="Viragh M."/>
            <person name="Kuo A."/>
            <person name="Thoen E."/>
            <person name="Andreopoulos B."/>
            <person name="Lu D."/>
            <person name="Skrede I."/>
            <person name="Drula E."/>
            <person name="Henrissat B."/>
            <person name="Morin E."/>
            <person name="Kohler A."/>
            <person name="Barry K."/>
            <person name="LaButti K."/>
            <person name="Morin E."/>
            <person name="Salamov A."/>
            <person name="Lipzen A."/>
            <person name="Mereny Z."/>
            <person name="Hegedus B."/>
            <person name="Baldrian P."/>
            <person name="Stursova M."/>
            <person name="Weitz H."/>
            <person name="Taylor A."/>
            <person name="Grigoriev I.V."/>
            <person name="Nagy L.G."/>
            <person name="Martin F."/>
            <person name="Kauserud H."/>
        </authorList>
    </citation>
    <scope>NUCLEOTIDE SEQUENCE</scope>
    <source>
        <strain evidence="4">CBHHK200</strain>
    </source>
</reference>
<evidence type="ECO:0000256" key="2">
    <source>
        <dbReference type="SAM" id="MobiDB-lite"/>
    </source>
</evidence>
<dbReference type="Gene3D" id="3.30.70.330">
    <property type="match status" value="1"/>
</dbReference>
<dbReference type="AlphaFoldDB" id="A0AAD6SGA1"/>
<evidence type="ECO:0000313" key="4">
    <source>
        <dbReference type="EMBL" id="KAJ7025525.1"/>
    </source>
</evidence>
<feature type="domain" description="RRM" evidence="3">
    <location>
        <begin position="121"/>
        <end position="203"/>
    </location>
</feature>
<evidence type="ECO:0000256" key="1">
    <source>
        <dbReference type="PROSITE-ProRule" id="PRU00176"/>
    </source>
</evidence>
<keyword evidence="5" id="KW-1185">Reference proteome</keyword>
<evidence type="ECO:0000259" key="3">
    <source>
        <dbReference type="PROSITE" id="PS50102"/>
    </source>
</evidence>
<proteinExistence type="predicted"/>
<keyword evidence="1" id="KW-0694">RNA-binding</keyword>
<feature type="region of interest" description="Disordered" evidence="2">
    <location>
        <begin position="49"/>
        <end position="71"/>
    </location>
</feature>
<organism evidence="4 5">
    <name type="scientific">Mycena alexandri</name>
    <dbReference type="NCBI Taxonomy" id="1745969"/>
    <lineage>
        <taxon>Eukaryota</taxon>
        <taxon>Fungi</taxon>
        <taxon>Dikarya</taxon>
        <taxon>Basidiomycota</taxon>
        <taxon>Agaricomycotina</taxon>
        <taxon>Agaricomycetes</taxon>
        <taxon>Agaricomycetidae</taxon>
        <taxon>Agaricales</taxon>
        <taxon>Marasmiineae</taxon>
        <taxon>Mycenaceae</taxon>
        <taxon>Mycena</taxon>
    </lineage>
</organism>
<comment type="caution">
    <text evidence="4">The sequence shown here is derived from an EMBL/GenBank/DDBJ whole genome shotgun (WGS) entry which is preliminary data.</text>
</comment>
<dbReference type="InterPro" id="IPR035979">
    <property type="entry name" value="RBD_domain_sf"/>
</dbReference>
<sequence length="295" mass="32034">MALLSFSKAIPPLEPSFTLNFLHPSFIHFTMGRVQPSKKVQMQKQAVRVQPKRTAKQAVPPGAPNTPAEPSFPAKLEFELGKLTNRKGPRDERIAAAGAAQRRNKKIKSLGPQLSFVAQPLWVHVGNLDPMATEPALAAHFAMCGNVQYVNIRYSSSGKPGNPSDGYTYAIVKFETLASVQRAAAANGSALPGSQYRMVVSPELLTLPEVQKLPEFRHVRKQNPVVLQGIPQTKYVPVAMPNGQVHSASGPVDSTVEIAPTKIWTALPSVVAHRKKSRPAKRIRVAGVSFSLTLT</sequence>
<dbReference type="EMBL" id="JARJCM010000152">
    <property type="protein sequence ID" value="KAJ7025525.1"/>
    <property type="molecule type" value="Genomic_DNA"/>
</dbReference>
<dbReference type="InterPro" id="IPR012677">
    <property type="entry name" value="Nucleotide-bd_a/b_plait_sf"/>
</dbReference>
<protein>
    <recommendedName>
        <fullName evidence="3">RRM domain-containing protein</fullName>
    </recommendedName>
</protein>
<dbReference type="Proteomes" id="UP001218188">
    <property type="component" value="Unassembled WGS sequence"/>
</dbReference>